<dbReference type="PANTHER" id="PTHR43065:SF52">
    <property type="entry name" value="SENSOR PROTEIN KINASE PILS"/>
    <property type="match status" value="1"/>
</dbReference>
<dbReference type="InterPro" id="IPR036097">
    <property type="entry name" value="HisK_dim/P_sf"/>
</dbReference>
<evidence type="ECO:0000256" key="1">
    <source>
        <dbReference type="ARBA" id="ARBA00000085"/>
    </source>
</evidence>
<dbReference type="GO" id="GO:0000155">
    <property type="term" value="F:phosphorelay sensor kinase activity"/>
    <property type="evidence" value="ECO:0007669"/>
    <property type="project" value="InterPro"/>
</dbReference>
<evidence type="ECO:0000313" key="8">
    <source>
        <dbReference type="Proteomes" id="UP000196536"/>
    </source>
</evidence>
<dbReference type="CDD" id="cd00075">
    <property type="entry name" value="HATPase"/>
    <property type="match status" value="1"/>
</dbReference>
<feature type="transmembrane region" description="Helical" evidence="4">
    <location>
        <begin position="21"/>
        <end position="43"/>
    </location>
</feature>
<dbReference type="InterPro" id="IPR003594">
    <property type="entry name" value="HATPase_dom"/>
</dbReference>
<protein>
    <recommendedName>
        <fullName evidence="2">histidine kinase</fullName>
        <ecNumber evidence="2">2.7.13.3</ecNumber>
    </recommendedName>
</protein>
<evidence type="ECO:0000259" key="6">
    <source>
        <dbReference type="PROSITE" id="PS50112"/>
    </source>
</evidence>
<dbReference type="Pfam" id="PF02518">
    <property type="entry name" value="HATPase_c"/>
    <property type="match status" value="1"/>
</dbReference>
<dbReference type="SMART" id="SM00388">
    <property type="entry name" value="HisKA"/>
    <property type="match status" value="1"/>
</dbReference>
<dbReference type="RefSeq" id="WP_087619777.1">
    <property type="nucleotide sequence ID" value="NZ_NEXX01000001.1"/>
</dbReference>
<comment type="catalytic activity">
    <reaction evidence="1">
        <text>ATP + protein L-histidine = ADP + protein N-phospho-L-histidine.</text>
        <dbReference type="EC" id="2.7.13.3"/>
    </reaction>
</comment>
<dbReference type="Proteomes" id="UP000196536">
    <property type="component" value="Unassembled WGS sequence"/>
</dbReference>
<name>A0A1Z9Z3Q9_9GAMM</name>
<dbReference type="SMART" id="SM00091">
    <property type="entry name" value="PAS"/>
    <property type="match status" value="1"/>
</dbReference>
<dbReference type="OrthoDB" id="9815750at2"/>
<keyword evidence="8" id="KW-1185">Reference proteome</keyword>
<evidence type="ECO:0000256" key="4">
    <source>
        <dbReference type="SAM" id="Phobius"/>
    </source>
</evidence>
<dbReference type="CDD" id="cd00130">
    <property type="entry name" value="PAS"/>
    <property type="match status" value="1"/>
</dbReference>
<comment type="caution">
    <text evidence="7">The sequence shown here is derived from an EMBL/GenBank/DDBJ whole genome shotgun (WGS) entry which is preliminary data.</text>
</comment>
<keyword evidence="4" id="KW-0472">Membrane</keyword>
<keyword evidence="4" id="KW-1133">Transmembrane helix</keyword>
<dbReference type="SUPFAM" id="SSF55785">
    <property type="entry name" value="PYP-like sensor domain (PAS domain)"/>
    <property type="match status" value="1"/>
</dbReference>
<dbReference type="GO" id="GO:0005524">
    <property type="term" value="F:ATP binding"/>
    <property type="evidence" value="ECO:0007669"/>
    <property type="project" value="UniProtKB-KW"/>
</dbReference>
<gene>
    <name evidence="7" type="ORF">CAP51_05875</name>
</gene>
<evidence type="ECO:0000259" key="5">
    <source>
        <dbReference type="PROSITE" id="PS50109"/>
    </source>
</evidence>
<accession>A0A1Z9Z3Q9</accession>
<dbReference type="AlphaFoldDB" id="A0A1Z9Z3Q9"/>
<feature type="transmembrane region" description="Helical" evidence="4">
    <location>
        <begin position="128"/>
        <end position="145"/>
    </location>
</feature>
<evidence type="ECO:0000256" key="3">
    <source>
        <dbReference type="ARBA" id="ARBA00022553"/>
    </source>
</evidence>
<dbReference type="PRINTS" id="PR00344">
    <property type="entry name" value="BCTRLSENSOR"/>
</dbReference>
<dbReference type="SMART" id="SM00387">
    <property type="entry name" value="HATPase_c"/>
    <property type="match status" value="1"/>
</dbReference>
<dbReference type="InterPro" id="IPR005467">
    <property type="entry name" value="His_kinase_dom"/>
</dbReference>
<organism evidence="7 8">
    <name type="scientific">Acinetobacter populi</name>
    <dbReference type="NCBI Taxonomy" id="1582270"/>
    <lineage>
        <taxon>Bacteria</taxon>
        <taxon>Pseudomonadati</taxon>
        <taxon>Pseudomonadota</taxon>
        <taxon>Gammaproteobacteria</taxon>
        <taxon>Moraxellales</taxon>
        <taxon>Moraxellaceae</taxon>
        <taxon>Acinetobacter</taxon>
    </lineage>
</organism>
<dbReference type="InterPro" id="IPR035965">
    <property type="entry name" value="PAS-like_dom_sf"/>
</dbReference>
<evidence type="ECO:0000256" key="2">
    <source>
        <dbReference type="ARBA" id="ARBA00012438"/>
    </source>
</evidence>
<feature type="transmembrane region" description="Helical" evidence="4">
    <location>
        <begin position="151"/>
        <end position="170"/>
    </location>
</feature>
<keyword evidence="4" id="KW-0812">Transmembrane</keyword>
<feature type="domain" description="Histidine kinase" evidence="5">
    <location>
        <begin position="320"/>
        <end position="523"/>
    </location>
</feature>
<feature type="domain" description="PAS" evidence="6">
    <location>
        <begin position="202"/>
        <end position="237"/>
    </location>
</feature>
<dbReference type="SUPFAM" id="SSF55874">
    <property type="entry name" value="ATPase domain of HSP90 chaperone/DNA topoisomerase II/histidine kinase"/>
    <property type="match status" value="1"/>
</dbReference>
<evidence type="ECO:0000313" key="7">
    <source>
        <dbReference type="EMBL" id="OUY09121.1"/>
    </source>
</evidence>
<keyword evidence="3" id="KW-0597">Phosphoprotein</keyword>
<dbReference type="InterPro" id="IPR000014">
    <property type="entry name" value="PAS"/>
</dbReference>
<dbReference type="InterPro" id="IPR003661">
    <property type="entry name" value="HisK_dim/P_dom"/>
</dbReference>
<dbReference type="PROSITE" id="PS50109">
    <property type="entry name" value="HIS_KIN"/>
    <property type="match status" value="1"/>
</dbReference>
<sequence length="525" mass="59613">MALRQYTRLDTLYRLGSSYTSYRLLLSIGLFSILLLTMDNLIIGARNPLLYIAISSIYLSLCIINFFTFKFYQKKLQEQIFAYLIIDVIHITLILFLSSGPNIAIVLLYMVVVLAATMLVTPRKALTLTLLSVIAVVYQQFFFSIFDGTQISFIGSSALVTLVFLSTYALGQIAVKRLQFVETLAVDQRKEIIQLQNINQSIIEQLDTGFMVIDDNGDIITLNEAARLLLGLTIQSLQQHKNLNNIQKKLYQELKQQSQQSIRGIFHYFSEPDAAGISVQYRPIATQQQQFTLLIFESLQRINQHVQQLKLASLGQLSASIAHEIRNPLAAISQANELIAEDQIEQQKLLTNMIHKQCLRINRIIEDTLNMSRQNHTLPEDIALSSWLQSFIQEDLSDIQQFLQLNIEEYLSVYFDPHQLRLVLINLIRNAIRHGHEQQPDSKIQIQAHHAGDNVFINVIDQGSGVPAQQQHNLFEPFHSTATDGTGLGLYLSKTFCEANHARLKYVAQTQGACFRIECLASNNN</sequence>
<dbReference type="PROSITE" id="PS50112">
    <property type="entry name" value="PAS"/>
    <property type="match status" value="1"/>
</dbReference>
<dbReference type="EC" id="2.7.13.3" evidence="2"/>
<dbReference type="CDD" id="cd00082">
    <property type="entry name" value="HisKA"/>
    <property type="match status" value="1"/>
</dbReference>
<dbReference type="Gene3D" id="3.30.450.20">
    <property type="entry name" value="PAS domain"/>
    <property type="match status" value="1"/>
</dbReference>
<dbReference type="PANTHER" id="PTHR43065">
    <property type="entry name" value="SENSOR HISTIDINE KINASE"/>
    <property type="match status" value="1"/>
</dbReference>
<reference evidence="7 8" key="1">
    <citation type="submission" date="2017-05" db="EMBL/GenBank/DDBJ databases">
        <title>Acinetobacter populi ANC 5415 (= PBJ7), whole genome shotgun sequencing project.</title>
        <authorList>
            <person name="Nemec A."/>
            <person name="Radolfova-Krizova L."/>
        </authorList>
    </citation>
    <scope>NUCLEOTIDE SEQUENCE [LARGE SCALE GENOMIC DNA]</scope>
    <source>
        <strain evidence="7 8">PBJ7</strain>
    </source>
</reference>
<dbReference type="Gene3D" id="1.10.287.130">
    <property type="match status" value="1"/>
</dbReference>
<dbReference type="GO" id="GO:0006355">
    <property type="term" value="P:regulation of DNA-templated transcription"/>
    <property type="evidence" value="ECO:0007669"/>
    <property type="project" value="InterPro"/>
</dbReference>
<dbReference type="Pfam" id="PF13188">
    <property type="entry name" value="PAS_8"/>
    <property type="match status" value="1"/>
</dbReference>
<proteinExistence type="predicted"/>
<dbReference type="Gene3D" id="3.30.565.10">
    <property type="entry name" value="Histidine kinase-like ATPase, C-terminal domain"/>
    <property type="match status" value="1"/>
</dbReference>
<feature type="transmembrane region" description="Helical" evidence="4">
    <location>
        <begin position="49"/>
        <end position="68"/>
    </location>
</feature>
<dbReference type="EMBL" id="NEXX01000001">
    <property type="protein sequence ID" value="OUY09121.1"/>
    <property type="molecule type" value="Genomic_DNA"/>
</dbReference>
<dbReference type="Pfam" id="PF00512">
    <property type="entry name" value="HisKA"/>
    <property type="match status" value="1"/>
</dbReference>
<dbReference type="SUPFAM" id="SSF47384">
    <property type="entry name" value="Homodimeric domain of signal transducing histidine kinase"/>
    <property type="match status" value="1"/>
</dbReference>
<dbReference type="InterPro" id="IPR036890">
    <property type="entry name" value="HATPase_C_sf"/>
</dbReference>
<dbReference type="InterPro" id="IPR004358">
    <property type="entry name" value="Sig_transdc_His_kin-like_C"/>
</dbReference>